<keyword evidence="5" id="KW-0449">Lipoprotein</keyword>
<evidence type="ECO:0000313" key="9">
    <source>
        <dbReference type="Proteomes" id="UP001597120"/>
    </source>
</evidence>
<proteinExistence type="predicted"/>
<feature type="chain" id="PRO_5045536286" evidence="7">
    <location>
        <begin position="26"/>
        <end position="544"/>
    </location>
</feature>
<keyword evidence="1" id="KW-1003">Cell membrane</keyword>
<dbReference type="Proteomes" id="UP001597120">
    <property type="component" value="Unassembled WGS sequence"/>
</dbReference>
<keyword evidence="4" id="KW-0564">Palmitate</keyword>
<dbReference type="InterPro" id="IPR006059">
    <property type="entry name" value="SBP"/>
</dbReference>
<evidence type="ECO:0000256" key="5">
    <source>
        <dbReference type="ARBA" id="ARBA00023288"/>
    </source>
</evidence>
<dbReference type="RefSeq" id="WP_144936382.1">
    <property type="nucleotide sequence ID" value="NZ_JBHTIU010000022.1"/>
</dbReference>
<organism evidence="8 9">
    <name type="scientific">Paenibacillus residui</name>
    <dbReference type="NCBI Taxonomy" id="629724"/>
    <lineage>
        <taxon>Bacteria</taxon>
        <taxon>Bacillati</taxon>
        <taxon>Bacillota</taxon>
        <taxon>Bacilli</taxon>
        <taxon>Bacillales</taxon>
        <taxon>Paenibacillaceae</taxon>
        <taxon>Paenibacillus</taxon>
    </lineage>
</organism>
<protein>
    <submittedName>
        <fullName evidence="8">Extracellular solute-binding protein</fullName>
    </submittedName>
</protein>
<evidence type="ECO:0000256" key="7">
    <source>
        <dbReference type="SAM" id="SignalP"/>
    </source>
</evidence>
<sequence length="544" mass="60897">MRGKRAGWMSLSMAAVLLLTSACQSGGGAAGQKKGEGPSEQESTGAAVNKTGFPIVNEPIKLNIVAGKATANGPDWNDIMLFNEYEKMTGIDVEWQMINKEILSEKRNLILAGGDLPDAFYAALLSDKDVMKYGEQGVFIKLNELIEEYAPNIKKLLDENPDIKKGLTMPDGNIYSIPRVYDPGFTSVLINPKSWINREWTDKLGLQKPETTEELYSFLKAMKGQDLNGNGEDDEIPLGSESINYLIKWFYGPWGLQNRGSRHSYVDVNPQTDELRFFPIDDNYREMLEYVQKLYQEKLIDPDIFTMNSAEFLARMQSGRYGSYIGWDPVGWANLKQFEGAPALEGPHGDKTVVKNSSLVTLGTFVITNKNEHPEATMRWIDHFFGEEGSKMFFMGFEGVTYKEGADGKAEYLDEISNHPGGLSLDEAVSQYLIWPGGGTPGIISEQYFKGGESLPTSMETAKLLEPYAGSEVWPPFSFTSEENSRMAGLSSDIGTYVTEMRAKFITGAKPLSEWDEYVQTIKKMGLEEYMKIYQSAYERYKNG</sequence>
<evidence type="ECO:0000256" key="1">
    <source>
        <dbReference type="ARBA" id="ARBA00022475"/>
    </source>
</evidence>
<dbReference type="SUPFAM" id="SSF53850">
    <property type="entry name" value="Periplasmic binding protein-like II"/>
    <property type="match status" value="1"/>
</dbReference>
<gene>
    <name evidence="8" type="ORF">ACFQ03_06005</name>
</gene>
<evidence type="ECO:0000256" key="6">
    <source>
        <dbReference type="SAM" id="MobiDB-lite"/>
    </source>
</evidence>
<evidence type="ECO:0000256" key="3">
    <source>
        <dbReference type="ARBA" id="ARBA00023136"/>
    </source>
</evidence>
<dbReference type="Gene3D" id="3.40.190.10">
    <property type="entry name" value="Periplasmic binding protein-like II"/>
    <property type="match status" value="2"/>
</dbReference>
<reference evidence="9" key="1">
    <citation type="journal article" date="2019" name="Int. J. Syst. Evol. Microbiol.">
        <title>The Global Catalogue of Microorganisms (GCM) 10K type strain sequencing project: providing services to taxonomists for standard genome sequencing and annotation.</title>
        <authorList>
            <consortium name="The Broad Institute Genomics Platform"/>
            <consortium name="The Broad Institute Genome Sequencing Center for Infectious Disease"/>
            <person name="Wu L."/>
            <person name="Ma J."/>
        </authorList>
    </citation>
    <scope>NUCLEOTIDE SEQUENCE [LARGE SCALE GENOMIC DNA]</scope>
    <source>
        <strain evidence="9">CCUG 57263</strain>
    </source>
</reference>
<feature type="region of interest" description="Disordered" evidence="6">
    <location>
        <begin position="28"/>
        <end position="48"/>
    </location>
</feature>
<keyword evidence="2 7" id="KW-0732">Signal</keyword>
<feature type="signal peptide" evidence="7">
    <location>
        <begin position="1"/>
        <end position="25"/>
    </location>
</feature>
<dbReference type="EMBL" id="JBHTIU010000022">
    <property type="protein sequence ID" value="MFD0868696.1"/>
    <property type="molecule type" value="Genomic_DNA"/>
</dbReference>
<evidence type="ECO:0000256" key="2">
    <source>
        <dbReference type="ARBA" id="ARBA00022729"/>
    </source>
</evidence>
<dbReference type="PANTHER" id="PTHR43649">
    <property type="entry name" value="ARABINOSE-BINDING PROTEIN-RELATED"/>
    <property type="match status" value="1"/>
</dbReference>
<dbReference type="PROSITE" id="PS51257">
    <property type="entry name" value="PROKAR_LIPOPROTEIN"/>
    <property type="match status" value="1"/>
</dbReference>
<comment type="caution">
    <text evidence="8">The sequence shown here is derived from an EMBL/GenBank/DDBJ whole genome shotgun (WGS) entry which is preliminary data.</text>
</comment>
<evidence type="ECO:0000256" key="4">
    <source>
        <dbReference type="ARBA" id="ARBA00023139"/>
    </source>
</evidence>
<keyword evidence="9" id="KW-1185">Reference proteome</keyword>
<dbReference type="InterPro" id="IPR050490">
    <property type="entry name" value="Bact_solute-bd_prot1"/>
</dbReference>
<dbReference type="PANTHER" id="PTHR43649:SF33">
    <property type="entry name" value="POLYGALACTURONAN_RHAMNOGALACTURONAN-BINDING PROTEIN YTCQ"/>
    <property type="match status" value="1"/>
</dbReference>
<keyword evidence="3" id="KW-0472">Membrane</keyword>
<name>A0ABW3D5Y1_9BACL</name>
<evidence type="ECO:0000313" key="8">
    <source>
        <dbReference type="EMBL" id="MFD0868696.1"/>
    </source>
</evidence>
<accession>A0ABW3D5Y1</accession>
<dbReference type="Pfam" id="PF01547">
    <property type="entry name" value="SBP_bac_1"/>
    <property type="match status" value="1"/>
</dbReference>